<evidence type="ECO:0000313" key="1">
    <source>
        <dbReference type="EMBL" id="MFD0790744.1"/>
    </source>
</evidence>
<dbReference type="Proteomes" id="UP001597055">
    <property type="component" value="Unassembled WGS sequence"/>
</dbReference>
<dbReference type="RefSeq" id="WP_378772079.1">
    <property type="nucleotide sequence ID" value="NZ_JBHTII010000001.1"/>
</dbReference>
<dbReference type="InterPro" id="IPR007362">
    <property type="entry name" value="DUF429"/>
</dbReference>
<gene>
    <name evidence="1" type="ORF">ACFQ0P_10050</name>
</gene>
<name>A0ABW3AK95_9MICO</name>
<protein>
    <submittedName>
        <fullName evidence="1">DUF429 domain-containing protein</fullName>
    </submittedName>
</protein>
<dbReference type="Pfam" id="PF04250">
    <property type="entry name" value="DUF429"/>
    <property type="match status" value="1"/>
</dbReference>
<keyword evidence="2" id="KW-1185">Reference proteome</keyword>
<accession>A0ABW3AK95</accession>
<comment type="caution">
    <text evidence="1">The sequence shown here is derived from an EMBL/GenBank/DDBJ whole genome shotgun (WGS) entry which is preliminary data.</text>
</comment>
<organism evidence="1 2">
    <name type="scientific">Microbacterium insulae</name>
    <dbReference type="NCBI Taxonomy" id="483014"/>
    <lineage>
        <taxon>Bacteria</taxon>
        <taxon>Bacillati</taxon>
        <taxon>Actinomycetota</taxon>
        <taxon>Actinomycetes</taxon>
        <taxon>Micrococcales</taxon>
        <taxon>Microbacteriaceae</taxon>
        <taxon>Microbacterium</taxon>
    </lineage>
</organism>
<sequence length="251" mass="27097">MVTAITMRTGGVDLAAENTRTALAIISWDDHGAHLERLDVGVSDADIVAAAEQVDKLGIDCAFGWPDDFVAFVRDHADLRHASPPDGGIEWRRRLAYRETDRVVRSRTGRWPLSVATDRLGLTAMRCAALLERLSGAGIVVDRSGETGAVAEVYPGASARAWRVHVKGYRVDVGARRAVVDAVQRAAPWLSLGDQLPRLIASPDALDAVLAALAARAAALGRSERPDADQIERARREGWIVLPTGDLAELR</sequence>
<reference evidence="2" key="1">
    <citation type="journal article" date="2019" name="Int. J. Syst. Evol. Microbiol.">
        <title>The Global Catalogue of Microorganisms (GCM) 10K type strain sequencing project: providing services to taxonomists for standard genome sequencing and annotation.</title>
        <authorList>
            <consortium name="The Broad Institute Genomics Platform"/>
            <consortium name="The Broad Institute Genome Sequencing Center for Infectious Disease"/>
            <person name="Wu L."/>
            <person name="Ma J."/>
        </authorList>
    </citation>
    <scope>NUCLEOTIDE SEQUENCE [LARGE SCALE GENOMIC DNA]</scope>
    <source>
        <strain evidence="2">CCUG 54523</strain>
    </source>
</reference>
<evidence type="ECO:0000313" key="2">
    <source>
        <dbReference type="Proteomes" id="UP001597055"/>
    </source>
</evidence>
<dbReference type="EMBL" id="JBHTII010000001">
    <property type="protein sequence ID" value="MFD0790744.1"/>
    <property type="molecule type" value="Genomic_DNA"/>
</dbReference>
<proteinExistence type="predicted"/>